<dbReference type="PANTHER" id="PTHR23507:SF39">
    <property type="entry name" value="GH23453P-RELATED"/>
    <property type="match status" value="1"/>
</dbReference>
<keyword evidence="3 5" id="KW-1133">Transmembrane helix</keyword>
<evidence type="ECO:0000313" key="7">
    <source>
        <dbReference type="Proteomes" id="UP000299102"/>
    </source>
</evidence>
<proteinExistence type="predicted"/>
<evidence type="ECO:0000256" key="3">
    <source>
        <dbReference type="ARBA" id="ARBA00022989"/>
    </source>
</evidence>
<gene>
    <name evidence="6" type="ORF">EVAR_78092_1</name>
</gene>
<evidence type="ECO:0000256" key="4">
    <source>
        <dbReference type="ARBA" id="ARBA00023136"/>
    </source>
</evidence>
<dbReference type="Proteomes" id="UP000299102">
    <property type="component" value="Unassembled WGS sequence"/>
</dbReference>
<name>A0A4C1T3B5_EUMVA</name>
<keyword evidence="4 5" id="KW-0472">Membrane</keyword>
<comment type="caution">
    <text evidence="6">The sequence shown here is derived from an EMBL/GenBank/DDBJ whole genome shotgun (WGS) entry which is preliminary data.</text>
</comment>
<keyword evidence="2 5" id="KW-0812">Transmembrane</keyword>
<organism evidence="6 7">
    <name type="scientific">Eumeta variegata</name>
    <name type="common">Bagworm moth</name>
    <name type="synonym">Eumeta japonica</name>
    <dbReference type="NCBI Taxonomy" id="151549"/>
    <lineage>
        <taxon>Eukaryota</taxon>
        <taxon>Metazoa</taxon>
        <taxon>Ecdysozoa</taxon>
        <taxon>Arthropoda</taxon>
        <taxon>Hexapoda</taxon>
        <taxon>Insecta</taxon>
        <taxon>Pterygota</taxon>
        <taxon>Neoptera</taxon>
        <taxon>Endopterygota</taxon>
        <taxon>Lepidoptera</taxon>
        <taxon>Glossata</taxon>
        <taxon>Ditrysia</taxon>
        <taxon>Tineoidea</taxon>
        <taxon>Psychidae</taxon>
        <taxon>Oiketicinae</taxon>
        <taxon>Eumeta</taxon>
    </lineage>
</organism>
<evidence type="ECO:0000256" key="5">
    <source>
        <dbReference type="SAM" id="Phobius"/>
    </source>
</evidence>
<dbReference type="OrthoDB" id="430300at2759"/>
<feature type="transmembrane region" description="Helical" evidence="5">
    <location>
        <begin position="86"/>
        <end position="111"/>
    </location>
</feature>
<feature type="transmembrane region" description="Helical" evidence="5">
    <location>
        <begin position="55"/>
        <end position="74"/>
    </location>
</feature>
<dbReference type="GO" id="GO:0016020">
    <property type="term" value="C:membrane"/>
    <property type="evidence" value="ECO:0007669"/>
    <property type="project" value="UniProtKB-SubCell"/>
</dbReference>
<feature type="transmembrane region" description="Helical" evidence="5">
    <location>
        <begin position="16"/>
        <end position="35"/>
    </location>
</feature>
<keyword evidence="7" id="KW-1185">Reference proteome</keyword>
<sequence>MMETCFKRRPNRGRTIIFLLMICDAFAALVLSGLSHLDYFYVRGKFQWSLEAYSVYRATGTVVLVIGIFFGVVLMQKVLKISDIHLVLLSYLSAVADYAIKAFAVMSWHMYLGSDPGVGIPLMITVIGKPESAQGQREEVKRAGFSIDQIDIVKDIAYRRVGENFFFDKCHEWLLPSTGTSGIQLAVCCDHRRVSWRHLLNLCLCLRHYVCDVLKTPNTLKPRGWSTHRDSPMAPACESQMTWGERIT</sequence>
<reference evidence="6 7" key="1">
    <citation type="journal article" date="2019" name="Commun. Biol.">
        <title>The bagworm genome reveals a unique fibroin gene that provides high tensile strength.</title>
        <authorList>
            <person name="Kono N."/>
            <person name="Nakamura H."/>
            <person name="Ohtoshi R."/>
            <person name="Tomita M."/>
            <person name="Numata K."/>
            <person name="Arakawa K."/>
        </authorList>
    </citation>
    <scope>NUCLEOTIDE SEQUENCE [LARGE SCALE GENOMIC DNA]</scope>
</reference>
<accession>A0A4C1T3B5</accession>
<protein>
    <submittedName>
        <fullName evidence="6">Uncharacterized protein</fullName>
    </submittedName>
</protein>
<evidence type="ECO:0000313" key="6">
    <source>
        <dbReference type="EMBL" id="GBP07947.1"/>
    </source>
</evidence>
<dbReference type="PANTHER" id="PTHR23507">
    <property type="entry name" value="ZGC:174356"/>
    <property type="match status" value="1"/>
</dbReference>
<dbReference type="STRING" id="151549.A0A4C1T3B5"/>
<dbReference type="EMBL" id="BGZK01000028">
    <property type="protein sequence ID" value="GBP07947.1"/>
    <property type="molecule type" value="Genomic_DNA"/>
</dbReference>
<dbReference type="GO" id="GO:0022857">
    <property type="term" value="F:transmembrane transporter activity"/>
    <property type="evidence" value="ECO:0007669"/>
    <property type="project" value="TreeGrafter"/>
</dbReference>
<dbReference type="AlphaFoldDB" id="A0A4C1T3B5"/>
<comment type="subcellular location">
    <subcellularLocation>
        <location evidence="1">Membrane</location>
        <topology evidence="1">Multi-pass membrane protein</topology>
    </subcellularLocation>
</comment>
<evidence type="ECO:0000256" key="2">
    <source>
        <dbReference type="ARBA" id="ARBA00022692"/>
    </source>
</evidence>
<evidence type="ECO:0000256" key="1">
    <source>
        <dbReference type="ARBA" id="ARBA00004141"/>
    </source>
</evidence>